<organism evidence="2 3">
    <name type="scientific">Ruicaihuangia caeni</name>
    <dbReference type="NCBI Taxonomy" id="3042517"/>
    <lineage>
        <taxon>Bacteria</taxon>
        <taxon>Bacillati</taxon>
        <taxon>Actinomycetota</taxon>
        <taxon>Actinomycetes</taxon>
        <taxon>Micrococcales</taxon>
        <taxon>Microbacteriaceae</taxon>
        <taxon>Ruicaihuangia</taxon>
    </lineage>
</organism>
<evidence type="ECO:0000313" key="2">
    <source>
        <dbReference type="EMBL" id="MDI2098371.1"/>
    </source>
</evidence>
<sequence>MVWNHGFGAWWMWIPGLLLMALVVAAIVVLIVLLTRSTGQGRGWTGGMDHGAPPHDRARQLLEERLVRGEVTPQQYRELLETLESGRRGRSES</sequence>
<dbReference type="AlphaFoldDB" id="A0AAW6T5L2"/>
<proteinExistence type="predicted"/>
<evidence type="ECO:0000256" key="1">
    <source>
        <dbReference type="SAM" id="Phobius"/>
    </source>
</evidence>
<keyword evidence="1" id="KW-0812">Transmembrane</keyword>
<name>A0AAW6T5L2_9MICO</name>
<dbReference type="EMBL" id="JASATX010000002">
    <property type="protein sequence ID" value="MDI2098371.1"/>
    <property type="molecule type" value="Genomic_DNA"/>
</dbReference>
<feature type="transmembrane region" description="Helical" evidence="1">
    <location>
        <begin position="12"/>
        <end position="34"/>
    </location>
</feature>
<accession>A0AAW6T5L2</accession>
<protein>
    <submittedName>
        <fullName evidence="2">SHOCT domain-containing protein</fullName>
    </submittedName>
</protein>
<comment type="caution">
    <text evidence="2">The sequence shown here is derived from an EMBL/GenBank/DDBJ whole genome shotgun (WGS) entry which is preliminary data.</text>
</comment>
<dbReference type="Proteomes" id="UP001321506">
    <property type="component" value="Unassembled WGS sequence"/>
</dbReference>
<gene>
    <name evidence="2" type="ORF">QF206_05255</name>
</gene>
<evidence type="ECO:0000313" key="3">
    <source>
        <dbReference type="Proteomes" id="UP001321506"/>
    </source>
</evidence>
<keyword evidence="1" id="KW-0472">Membrane</keyword>
<keyword evidence="3" id="KW-1185">Reference proteome</keyword>
<keyword evidence="1" id="KW-1133">Transmembrane helix</keyword>
<reference evidence="2 3" key="1">
    <citation type="submission" date="2023-04" db="EMBL/GenBank/DDBJ databases">
        <title>Klugiella caeni sp. nov. isolated from the sludge of biochemical tank.</title>
        <authorList>
            <person name="Geng K."/>
        </authorList>
    </citation>
    <scope>NUCLEOTIDE SEQUENCE [LARGE SCALE GENOMIC DNA]</scope>
    <source>
        <strain evidence="2 3">YN-L-19</strain>
    </source>
</reference>
<dbReference type="RefSeq" id="WP_281488169.1">
    <property type="nucleotide sequence ID" value="NZ_JASATX010000002.1"/>
</dbReference>